<protein>
    <recommendedName>
        <fullName evidence="3">Sel1 repeat family protein</fullName>
    </recommendedName>
</protein>
<dbReference type="RefSeq" id="WP_105245371.1">
    <property type="nucleotide sequence ID" value="NZ_PSZM01000001.1"/>
</dbReference>
<evidence type="ECO:0000313" key="1">
    <source>
        <dbReference type="EMBL" id="PQL95395.1"/>
    </source>
</evidence>
<dbReference type="InterPro" id="IPR050767">
    <property type="entry name" value="Sel1_AlgK"/>
</dbReference>
<dbReference type="InterPro" id="IPR019734">
    <property type="entry name" value="TPR_rpt"/>
</dbReference>
<dbReference type="PANTHER" id="PTHR11102:SF160">
    <property type="entry name" value="ERAD-ASSOCIATED E3 UBIQUITIN-PROTEIN LIGASE COMPONENT HRD3"/>
    <property type="match status" value="1"/>
</dbReference>
<dbReference type="SMART" id="SM00671">
    <property type="entry name" value="SEL1"/>
    <property type="match status" value="15"/>
</dbReference>
<sequence>MTLPIILEVRYQELFSQLSNQSIEEETQKLLEQKDFLNKDEWLKGLVLCDLALAEDKVTEEIKKLYTQLYKKNSNLYFSSGLDETDYKFWFKKNEEINDKFIENNFPRAYAERDYILETARRPYRNREKEREYLLTGIELEDPACMAIYGYNLYFAMRGEEENKIEGKKWIEKSKELGYHNADNYLLNVIYYTETDNNKILEAIEEYNKSRKEESEKSYHLLGEFYLYKEENIEKAKEALIEGIKYNNPFCCYILGINILNDRVSGYDKTEGIKLLEEAYDYGVIYAANWLGRYYYYTQDGNKSIEKSIEWHEKAKLYYFEDSLVELALIYLYEDSVKDLEKGQIYLDWAVKEESTRAMTEKSHLLLNQEVPDIEGAQKLLEKAIELGDSYAPYRLGLMYERGDIGKNPDYYKAFELYQLSAERGHIYGIELVGHYYRIGITKAEEANPEKAIEYFNQAIEKGSEYAKVELAFCYEDGFGVEKDYQKAYDLFKTAAENGYVYAYNKIGYYEEDGLVGEKNDSNAFQAYQKAAEGGNIEGIYNVGRSYKYAIGVPENPELAIENYKKAIEYNYGDAFIELALAYETEYGGLEFDAQKVMEYMMKAAEQGYSFAQYKVGYYYYYGLIERDFEKALDWLHRSFERGYPYAALLIGDYYLYNDGRQENPEYDKAFEYYLAAEQQGVISEGLGVCYEYGIGTEENSNEAFKYYTLGAEEGYTAAKYRLGTAYKYGIGTEQNQEEAYRWLSKAAEEGNTQAEYYTALMLLEGEGTNQDLEKGIVQLTKVAETEHADAQFELGNCYLMGKGVAEDEIKAMMWYQKASDNGHEQARKITGKRERRRR</sequence>
<dbReference type="SMART" id="SM00028">
    <property type="entry name" value="TPR"/>
    <property type="match status" value="2"/>
</dbReference>
<comment type="caution">
    <text evidence="1">The sequence shown here is derived from an EMBL/GenBank/DDBJ whole genome shotgun (WGS) entry which is preliminary data.</text>
</comment>
<dbReference type="Gene3D" id="1.25.40.10">
    <property type="entry name" value="Tetratricopeptide repeat domain"/>
    <property type="match status" value="3"/>
</dbReference>
<dbReference type="InterPro" id="IPR006597">
    <property type="entry name" value="Sel1-like"/>
</dbReference>
<evidence type="ECO:0008006" key="3">
    <source>
        <dbReference type="Google" id="ProtNLM"/>
    </source>
</evidence>
<evidence type="ECO:0000313" key="2">
    <source>
        <dbReference type="Proteomes" id="UP000238042"/>
    </source>
</evidence>
<dbReference type="Proteomes" id="UP000238042">
    <property type="component" value="Unassembled WGS sequence"/>
</dbReference>
<dbReference type="EMBL" id="PSZM01000001">
    <property type="protein sequence ID" value="PQL95395.1"/>
    <property type="molecule type" value="Genomic_DNA"/>
</dbReference>
<dbReference type="InterPro" id="IPR011990">
    <property type="entry name" value="TPR-like_helical_dom_sf"/>
</dbReference>
<gene>
    <name evidence="1" type="ORF">C4S77_00935</name>
</gene>
<dbReference type="Pfam" id="PF08238">
    <property type="entry name" value="Sel1"/>
    <property type="match status" value="15"/>
</dbReference>
<keyword evidence="2" id="KW-1185">Reference proteome</keyword>
<reference evidence="1 2" key="1">
    <citation type="submission" date="2018-02" db="EMBL/GenBank/DDBJ databases">
        <title>Genome sequences of Apibacter spp., gut symbionts of Asian honey bees.</title>
        <authorList>
            <person name="Kwong W.K."/>
            <person name="Steele M.I."/>
            <person name="Moran N.A."/>
        </authorList>
    </citation>
    <scope>NUCLEOTIDE SEQUENCE [LARGE SCALE GENOMIC DNA]</scope>
    <source>
        <strain evidence="2">wkB301</strain>
    </source>
</reference>
<accession>A0A2S8AG83</accession>
<dbReference type="OrthoDB" id="9813021at2"/>
<proteinExistence type="predicted"/>
<dbReference type="PANTHER" id="PTHR11102">
    <property type="entry name" value="SEL-1-LIKE PROTEIN"/>
    <property type="match status" value="1"/>
</dbReference>
<name>A0A2S8AG83_9FLAO</name>
<dbReference type="SUPFAM" id="SSF81901">
    <property type="entry name" value="HCP-like"/>
    <property type="match status" value="3"/>
</dbReference>
<dbReference type="AlphaFoldDB" id="A0A2S8AG83"/>
<organism evidence="1 2">
    <name type="scientific">Apibacter adventoris</name>
    <dbReference type="NCBI Taxonomy" id="1679466"/>
    <lineage>
        <taxon>Bacteria</taxon>
        <taxon>Pseudomonadati</taxon>
        <taxon>Bacteroidota</taxon>
        <taxon>Flavobacteriia</taxon>
        <taxon>Flavobacteriales</taxon>
        <taxon>Weeksellaceae</taxon>
        <taxon>Apibacter</taxon>
    </lineage>
</organism>